<dbReference type="Proteomes" id="UP000005876">
    <property type="component" value="Chromosome"/>
</dbReference>
<name>G7VTA7_PAETH</name>
<dbReference type="InterPro" id="IPR045864">
    <property type="entry name" value="aa-tRNA-synth_II/BPL/LPL"/>
</dbReference>
<evidence type="ECO:0000256" key="6">
    <source>
        <dbReference type="ARBA" id="ARBA00022917"/>
    </source>
</evidence>
<dbReference type="eggNOG" id="COG0173">
    <property type="taxonomic scope" value="Bacteria"/>
</dbReference>
<dbReference type="SUPFAM" id="SSF55681">
    <property type="entry name" value="Class II aaRS and biotin synthetases"/>
    <property type="match status" value="1"/>
</dbReference>
<comment type="similarity">
    <text evidence="1 8">Belongs to the class-II aminoacyl-tRNA synthetase family. Type 1 subfamily.</text>
</comment>
<keyword evidence="2 8" id="KW-0963">Cytoplasm</keyword>
<comment type="function">
    <text evidence="8">Catalyzes the attachment of L-aspartate to tRNA(Asp) in a two-step reaction: L-aspartate is first activated by ATP to form Asp-AMP and then transferred to the acceptor end of tRNA(Asp).</text>
</comment>
<dbReference type="InterPro" id="IPR004524">
    <property type="entry name" value="Asp-tRNA-ligase_1"/>
</dbReference>
<dbReference type="Gene3D" id="3.30.1360.30">
    <property type="entry name" value="GAD-like domain"/>
    <property type="match status" value="1"/>
</dbReference>
<evidence type="ECO:0000256" key="8">
    <source>
        <dbReference type="HAMAP-Rule" id="MF_00044"/>
    </source>
</evidence>
<keyword evidence="6 8" id="KW-0648">Protein biosynthesis</keyword>
<gene>
    <name evidence="8 10" type="primary">aspS</name>
    <name evidence="10" type="ordered locus">HPL003_27875</name>
</gene>
<dbReference type="GO" id="GO:0003676">
    <property type="term" value="F:nucleic acid binding"/>
    <property type="evidence" value="ECO:0007669"/>
    <property type="project" value="InterPro"/>
</dbReference>
<dbReference type="RefSeq" id="WP_014282963.1">
    <property type="nucleotide sequence ID" value="NC_016641.1"/>
</dbReference>
<dbReference type="InterPro" id="IPR004364">
    <property type="entry name" value="Aa-tRNA-synt_II"/>
</dbReference>
<dbReference type="NCBIfam" id="TIGR00459">
    <property type="entry name" value="aspS_bact"/>
    <property type="match status" value="1"/>
</dbReference>
<dbReference type="GO" id="GO:0004815">
    <property type="term" value="F:aspartate-tRNA ligase activity"/>
    <property type="evidence" value="ECO:0007669"/>
    <property type="project" value="UniProtKB-UniRule"/>
</dbReference>
<feature type="binding site" evidence="8">
    <location>
        <begin position="534"/>
        <end position="537"/>
    </location>
    <ligand>
        <name>ATP</name>
        <dbReference type="ChEBI" id="CHEBI:30616"/>
    </ligand>
</feature>
<dbReference type="SUPFAM" id="SSF50249">
    <property type="entry name" value="Nucleic acid-binding proteins"/>
    <property type="match status" value="1"/>
</dbReference>
<dbReference type="InterPro" id="IPR047090">
    <property type="entry name" value="AspRS_core"/>
</dbReference>
<feature type="region of interest" description="Aspartate" evidence="8">
    <location>
        <begin position="199"/>
        <end position="202"/>
    </location>
</feature>
<dbReference type="Pfam" id="PF02938">
    <property type="entry name" value="GAD"/>
    <property type="match status" value="1"/>
</dbReference>
<dbReference type="Gene3D" id="2.40.50.140">
    <property type="entry name" value="Nucleic acid-binding proteins"/>
    <property type="match status" value="1"/>
</dbReference>
<reference evidence="11" key="1">
    <citation type="submission" date="2011-11" db="EMBL/GenBank/DDBJ databases">
        <title>Complete sequence of Paenibacillus terrae HPL-003.</title>
        <authorList>
            <person name="Shin S.H."/>
            <person name="Kim S."/>
            <person name="Kim J.Y."/>
        </authorList>
    </citation>
    <scope>NUCLEOTIDE SEQUENCE [LARGE SCALE GENOMIC DNA]</scope>
    <source>
        <strain evidence="11">HPL-003</strain>
    </source>
</reference>
<evidence type="ECO:0000256" key="4">
    <source>
        <dbReference type="ARBA" id="ARBA00022741"/>
    </source>
</evidence>
<dbReference type="InterPro" id="IPR012340">
    <property type="entry name" value="NA-bd_OB-fold"/>
</dbReference>
<dbReference type="GO" id="GO:0006422">
    <property type="term" value="P:aspartyl-tRNA aminoacylation"/>
    <property type="evidence" value="ECO:0007669"/>
    <property type="project" value="UniProtKB-UniRule"/>
</dbReference>
<dbReference type="Pfam" id="PF00152">
    <property type="entry name" value="tRNA-synt_2"/>
    <property type="match status" value="1"/>
</dbReference>
<dbReference type="InterPro" id="IPR004365">
    <property type="entry name" value="NA-bd_OB_tRNA"/>
</dbReference>
<feature type="binding site" evidence="8">
    <location>
        <position position="482"/>
    </location>
    <ligand>
        <name>ATP</name>
        <dbReference type="ChEBI" id="CHEBI:30616"/>
    </ligand>
</feature>
<comment type="subcellular location">
    <subcellularLocation>
        <location evidence="8">Cytoplasm</location>
    </subcellularLocation>
</comment>
<feature type="binding site" evidence="8">
    <location>
        <position position="489"/>
    </location>
    <ligand>
        <name>L-aspartate</name>
        <dbReference type="ChEBI" id="CHEBI:29991"/>
    </ligand>
</feature>
<dbReference type="InterPro" id="IPR004115">
    <property type="entry name" value="GAD-like_sf"/>
</dbReference>
<protein>
    <recommendedName>
        <fullName evidence="8">Aspartate--tRNA ligase</fullName>
        <ecNumber evidence="8">6.1.1.12</ecNumber>
    </recommendedName>
    <alternativeName>
        <fullName evidence="8">Aspartyl-tRNA synthetase</fullName>
        <shortName evidence="8">AspRS</shortName>
    </alternativeName>
</protein>
<dbReference type="Gene3D" id="3.30.930.10">
    <property type="entry name" value="Bira Bifunctional Protein, Domain 2"/>
    <property type="match status" value="1"/>
</dbReference>
<dbReference type="HAMAP" id="MF_00044">
    <property type="entry name" value="Asp_tRNA_synth_type1"/>
    <property type="match status" value="1"/>
</dbReference>
<comment type="catalytic activity">
    <reaction evidence="8">
        <text>tRNA(Asp) + L-aspartate + ATP = L-aspartyl-tRNA(Asp) + AMP + diphosphate</text>
        <dbReference type="Rhea" id="RHEA:19649"/>
        <dbReference type="Rhea" id="RHEA-COMP:9660"/>
        <dbReference type="Rhea" id="RHEA-COMP:9678"/>
        <dbReference type="ChEBI" id="CHEBI:29991"/>
        <dbReference type="ChEBI" id="CHEBI:30616"/>
        <dbReference type="ChEBI" id="CHEBI:33019"/>
        <dbReference type="ChEBI" id="CHEBI:78442"/>
        <dbReference type="ChEBI" id="CHEBI:78516"/>
        <dbReference type="ChEBI" id="CHEBI:456215"/>
        <dbReference type="EC" id="6.1.1.12"/>
    </reaction>
</comment>
<dbReference type="Pfam" id="PF01336">
    <property type="entry name" value="tRNA_anti-codon"/>
    <property type="match status" value="1"/>
</dbReference>
<dbReference type="PRINTS" id="PR01042">
    <property type="entry name" value="TRNASYNTHASP"/>
</dbReference>
<dbReference type="EMBL" id="CP003107">
    <property type="protein sequence ID" value="AET62287.1"/>
    <property type="molecule type" value="Genomic_DNA"/>
</dbReference>
<dbReference type="InterPro" id="IPR002312">
    <property type="entry name" value="Asp/Asn-tRNA-synth_IIb"/>
</dbReference>
<reference evidence="10 11" key="3">
    <citation type="journal article" date="2012" name="J. Bacteriol.">
        <title>Genome Sequence of Paenibacillus terrae HPL-003, a Xylanase-Producing Bacterium Isolated from Soil Found in Forest Residue.</title>
        <authorList>
            <person name="Shin S.H."/>
            <person name="Kim S."/>
            <person name="Kim J.Y."/>
            <person name="Song H.Y."/>
            <person name="Cho S.J."/>
            <person name="Kim D.R."/>
            <person name="Lee K.I."/>
            <person name="Lim H.K."/>
            <person name="Park N.J."/>
            <person name="Hwang I.T."/>
            <person name="Yang K.S."/>
        </authorList>
    </citation>
    <scope>NUCLEOTIDE SEQUENCE [LARGE SCALE GENOMIC DNA]</scope>
    <source>
        <strain evidence="10 11">HPL-003</strain>
    </source>
</reference>
<dbReference type="CDD" id="cd04317">
    <property type="entry name" value="EcAspRS_like_N"/>
    <property type="match status" value="1"/>
</dbReference>
<dbReference type="EC" id="6.1.1.12" evidence="8"/>
<dbReference type="SUPFAM" id="SSF55261">
    <property type="entry name" value="GAD domain-like"/>
    <property type="match status" value="1"/>
</dbReference>
<feature type="binding site" evidence="8">
    <location>
        <begin position="221"/>
        <end position="223"/>
    </location>
    <ligand>
        <name>ATP</name>
        <dbReference type="ChEBI" id="CHEBI:30616"/>
    </ligand>
</feature>
<keyword evidence="7 8" id="KW-0030">Aminoacyl-tRNA synthetase</keyword>
<accession>G7VTA7</accession>
<dbReference type="KEGG" id="pta:HPL003_27875"/>
<evidence type="ECO:0000259" key="9">
    <source>
        <dbReference type="PROSITE" id="PS50862"/>
    </source>
</evidence>
<dbReference type="InterPro" id="IPR006195">
    <property type="entry name" value="aa-tRNA-synth_II"/>
</dbReference>
<dbReference type="NCBIfam" id="NF001750">
    <property type="entry name" value="PRK00476.1"/>
    <property type="match status" value="1"/>
</dbReference>
<keyword evidence="4 8" id="KW-0547">Nucleotide-binding</keyword>
<dbReference type="PANTHER" id="PTHR22594">
    <property type="entry name" value="ASPARTYL/LYSYL-TRNA SYNTHETASE"/>
    <property type="match status" value="1"/>
</dbReference>
<proteinExistence type="inferred from homology"/>
<evidence type="ECO:0000256" key="3">
    <source>
        <dbReference type="ARBA" id="ARBA00022598"/>
    </source>
</evidence>
<dbReference type="GO" id="GO:0005524">
    <property type="term" value="F:ATP binding"/>
    <property type="evidence" value="ECO:0007669"/>
    <property type="project" value="UniProtKB-UniRule"/>
</dbReference>
<comment type="caution">
    <text evidence="8">Lacks conserved residue(s) required for the propagation of feature annotation.</text>
</comment>
<dbReference type="HOGENOM" id="CLU_014330_3_2_9"/>
<reference key="2">
    <citation type="submission" date="2011-11" db="EMBL/GenBank/DDBJ databases">
        <authorList>
            <person name="Shin S.H."/>
            <person name="Kim S."/>
            <person name="Kim J.Y."/>
        </authorList>
    </citation>
    <scope>NUCLEOTIDE SEQUENCE</scope>
    <source>
        <strain>HPL-003</strain>
    </source>
</reference>
<comment type="subunit">
    <text evidence="8">Homodimer.</text>
</comment>
<evidence type="ECO:0000256" key="1">
    <source>
        <dbReference type="ARBA" id="ARBA00006303"/>
    </source>
</evidence>
<dbReference type="PROSITE" id="PS50862">
    <property type="entry name" value="AA_TRNA_LIGASE_II"/>
    <property type="match status" value="1"/>
</dbReference>
<dbReference type="CDD" id="cd00777">
    <property type="entry name" value="AspRS_core"/>
    <property type="match status" value="1"/>
</dbReference>
<dbReference type="GO" id="GO:0016740">
    <property type="term" value="F:transferase activity"/>
    <property type="evidence" value="ECO:0007669"/>
    <property type="project" value="UniProtKB-ARBA"/>
</dbReference>
<keyword evidence="3 8" id="KW-0436">Ligase</keyword>
<feature type="binding site" evidence="8">
    <location>
        <position position="448"/>
    </location>
    <ligand>
        <name>L-aspartate</name>
        <dbReference type="ChEBI" id="CHEBI:29991"/>
    </ligand>
</feature>
<dbReference type="GO" id="GO:0005737">
    <property type="term" value="C:cytoplasm"/>
    <property type="evidence" value="ECO:0007669"/>
    <property type="project" value="UniProtKB-SubCell"/>
</dbReference>
<evidence type="ECO:0000256" key="5">
    <source>
        <dbReference type="ARBA" id="ARBA00022840"/>
    </source>
</evidence>
<organism evidence="10 11">
    <name type="scientific">Paenibacillus terrae (strain HPL-003)</name>
    <dbReference type="NCBI Taxonomy" id="985665"/>
    <lineage>
        <taxon>Bacteria</taxon>
        <taxon>Bacillati</taxon>
        <taxon>Bacillota</taxon>
        <taxon>Bacilli</taxon>
        <taxon>Bacillales</taxon>
        <taxon>Paenibacillaceae</taxon>
        <taxon>Paenibacillus</taxon>
    </lineage>
</organism>
<dbReference type="GO" id="GO:0140096">
    <property type="term" value="F:catalytic activity, acting on a protein"/>
    <property type="evidence" value="ECO:0007669"/>
    <property type="project" value="UniProtKB-ARBA"/>
</dbReference>
<dbReference type="AlphaFoldDB" id="G7VTA7"/>
<evidence type="ECO:0000256" key="7">
    <source>
        <dbReference type="ARBA" id="ARBA00023146"/>
    </source>
</evidence>
<dbReference type="InterPro" id="IPR029351">
    <property type="entry name" value="GAD_dom"/>
</dbReference>
<evidence type="ECO:0000313" key="10">
    <source>
        <dbReference type="EMBL" id="AET62287.1"/>
    </source>
</evidence>
<dbReference type="OrthoDB" id="9802326at2"/>
<feature type="binding site" evidence="8">
    <location>
        <position position="175"/>
    </location>
    <ligand>
        <name>L-aspartate</name>
        <dbReference type="ChEBI" id="CHEBI:29991"/>
    </ligand>
</feature>
<evidence type="ECO:0000313" key="11">
    <source>
        <dbReference type="Proteomes" id="UP000005876"/>
    </source>
</evidence>
<dbReference type="PANTHER" id="PTHR22594:SF5">
    <property type="entry name" value="ASPARTATE--TRNA LIGASE, MITOCHONDRIAL"/>
    <property type="match status" value="1"/>
</dbReference>
<feature type="binding site" evidence="8">
    <location>
        <position position="230"/>
    </location>
    <ligand>
        <name>ATP</name>
        <dbReference type="ChEBI" id="CHEBI:30616"/>
    </ligand>
</feature>
<keyword evidence="5 8" id="KW-0067">ATP-binding</keyword>
<evidence type="ECO:0000256" key="2">
    <source>
        <dbReference type="ARBA" id="ARBA00022490"/>
    </source>
</evidence>
<dbReference type="InterPro" id="IPR047089">
    <property type="entry name" value="Asp-tRNA-ligase_1_N"/>
</dbReference>
<feature type="binding site" evidence="8">
    <location>
        <position position="221"/>
    </location>
    <ligand>
        <name>L-aspartate</name>
        <dbReference type="ChEBI" id="CHEBI:29991"/>
    </ligand>
</feature>
<dbReference type="STRING" id="985665.HPL003_27875"/>
<feature type="domain" description="Aminoacyl-transfer RNA synthetases class-II family profile" evidence="9">
    <location>
        <begin position="142"/>
        <end position="555"/>
    </location>
</feature>
<sequence>MKRSHQCGALTHAHIGETVTLNGWVQTRRDLGGVLFIDLRDRSGIVQIVFNPAYSGDALQIADRVRSEYVLEVTGTVVKRDAETINANLPTGEIEVRITEIEVLNAAKTPPFFIEDGVEVDESLRLKYRYLDLRRPEMHQTLKLRSKAAKVFRDFLDGEDFIEVETPILTKSSPEGARDYLVPSRVHEGEFFALPQSPQIYKQLLMVGGVERYYQIARCFRDEDLRADRQPEFTQVDIETSFMQQDDLLPMMEKLMVKLLKETIGVELETPFQRITHADAMDKYGSDKPDLRFGLELINVNDIVASSGVKVFASVIEKGGEVKVLNAKGCGTWSRKDIDDLGPFAARYGAKGLAWIQVKEGEFKGPIVKFFTPEEIEALKERTGAEEGDLLLFSADNKKVVADVLGALRLKIGRQLGLIDDNTFKFAWVVDFPLLGYDEDQKRYVAEHHPFTRPKDEDLALLDTEPGQVRAQAYDIVLNGYEVGGGSMRIHKRDVQEKMFNALRLSPEEVQDKFGYLLNAFEYGAPPHGGIAFGFDRLVMLLAGRTNLRETIAFPKTASATDLLMDAPSEVDQAQLEQLHIRLAPKPVAPKA</sequence>